<name>A0ABD0L8D9_9CAEN</name>
<accession>A0ABD0L8D9</accession>
<gene>
    <name evidence="1" type="ORF">BaRGS_00012942</name>
</gene>
<organism evidence="1 2">
    <name type="scientific">Batillaria attramentaria</name>
    <dbReference type="NCBI Taxonomy" id="370345"/>
    <lineage>
        <taxon>Eukaryota</taxon>
        <taxon>Metazoa</taxon>
        <taxon>Spiralia</taxon>
        <taxon>Lophotrochozoa</taxon>
        <taxon>Mollusca</taxon>
        <taxon>Gastropoda</taxon>
        <taxon>Caenogastropoda</taxon>
        <taxon>Sorbeoconcha</taxon>
        <taxon>Cerithioidea</taxon>
        <taxon>Batillariidae</taxon>
        <taxon>Batillaria</taxon>
    </lineage>
</organism>
<dbReference type="AlphaFoldDB" id="A0ABD0L8D9"/>
<comment type="caution">
    <text evidence="1">The sequence shown here is derived from an EMBL/GenBank/DDBJ whole genome shotgun (WGS) entry which is preliminary data.</text>
</comment>
<proteinExistence type="predicted"/>
<keyword evidence="2" id="KW-1185">Reference proteome</keyword>
<evidence type="ECO:0000313" key="1">
    <source>
        <dbReference type="EMBL" id="KAK7495722.1"/>
    </source>
</evidence>
<evidence type="ECO:0000313" key="2">
    <source>
        <dbReference type="Proteomes" id="UP001519460"/>
    </source>
</evidence>
<reference evidence="1 2" key="1">
    <citation type="journal article" date="2023" name="Sci. Data">
        <title>Genome assembly of the Korean intertidal mud-creeper Batillaria attramentaria.</title>
        <authorList>
            <person name="Patra A.K."/>
            <person name="Ho P.T."/>
            <person name="Jun S."/>
            <person name="Lee S.J."/>
            <person name="Kim Y."/>
            <person name="Won Y.J."/>
        </authorList>
    </citation>
    <scope>NUCLEOTIDE SEQUENCE [LARGE SCALE GENOMIC DNA]</scope>
    <source>
        <strain evidence="1">Wonlab-2016</strain>
    </source>
</reference>
<sequence>MIGTGPLLQRQAMVNIRHRCTDSVSHDCPFFRHRHRLVWIQIDKKDRRSWEFVVTLKASEVTLGVFIVLTYEFEHHSGSGSSQTVRGHISEFAVTLRVRLLLLKSLIIAQAVAFCKTGVGKTDGVYKALTKVPV</sequence>
<protein>
    <submittedName>
        <fullName evidence="1">Uncharacterized protein</fullName>
    </submittedName>
</protein>
<dbReference type="Proteomes" id="UP001519460">
    <property type="component" value="Unassembled WGS sequence"/>
</dbReference>
<dbReference type="EMBL" id="JACVVK020000072">
    <property type="protein sequence ID" value="KAK7495722.1"/>
    <property type="molecule type" value="Genomic_DNA"/>
</dbReference>